<evidence type="ECO:0000256" key="3">
    <source>
        <dbReference type="ARBA" id="ARBA00022475"/>
    </source>
</evidence>
<feature type="transmembrane region" description="Helical" evidence="7">
    <location>
        <begin position="168"/>
        <end position="185"/>
    </location>
</feature>
<evidence type="ECO:0000256" key="7">
    <source>
        <dbReference type="SAM" id="Phobius"/>
    </source>
</evidence>
<sequence>MSRASSFSPRRILPGSIVVSGTLAWFFLIQYTITDMFESFSSNPFLEYVNAPIFYSSAIFSAMLGVFVGGKVEKRNANRIFLFFWITLGVLSTILLIISQQTIFTPFLSILLGFSLGIGLPTSMASIADYSRVEERARVSGLTIFATFILAISAMIAVEIFAVGLPTLILLFAIVRSTSFLGLVLNKFDVKEKVREKLDKPSSKDFFFYIIPWMMFVLVGTLAWSLIPNQFESAVSIGRILRFICIAVFGIVTGFIADRLGRKPAIIIGLIVFGISFTILGFSMSAPTVVIYLTASGVAWGSFFAMYLVIPGDLSATGSREKFYAFLTILPLILLGGIPYLPGVAEFTKYSSAFAHILSLILFLSIIPVLRANETLPEPKMRERRLKEHVEKIGKLVSESKKKG</sequence>
<feature type="transmembrane region" description="Helical" evidence="7">
    <location>
        <begin position="353"/>
        <end position="372"/>
    </location>
</feature>
<protein>
    <recommendedName>
        <fullName evidence="8">Major facilitator superfamily (MFS) profile domain-containing protein</fullName>
    </recommendedName>
</protein>
<evidence type="ECO:0000259" key="8">
    <source>
        <dbReference type="PROSITE" id="PS50850"/>
    </source>
</evidence>
<keyword evidence="2" id="KW-0813">Transport</keyword>
<comment type="subcellular location">
    <subcellularLocation>
        <location evidence="1">Cell membrane</location>
        <topology evidence="1">Multi-pass membrane protein</topology>
    </subcellularLocation>
</comment>
<evidence type="ECO:0000256" key="4">
    <source>
        <dbReference type="ARBA" id="ARBA00022692"/>
    </source>
</evidence>
<keyword evidence="6 7" id="KW-0472">Membrane</keyword>
<dbReference type="InterPro" id="IPR020846">
    <property type="entry name" value="MFS_dom"/>
</dbReference>
<dbReference type="InterPro" id="IPR005829">
    <property type="entry name" value="Sugar_transporter_CS"/>
</dbReference>
<keyword evidence="4 7" id="KW-0812">Transmembrane</keyword>
<dbReference type="SUPFAM" id="SSF103473">
    <property type="entry name" value="MFS general substrate transporter"/>
    <property type="match status" value="2"/>
</dbReference>
<dbReference type="PROSITE" id="PS00216">
    <property type="entry name" value="SUGAR_TRANSPORT_1"/>
    <property type="match status" value="1"/>
</dbReference>
<keyword evidence="3" id="KW-1003">Cell membrane</keyword>
<feature type="transmembrane region" description="Helical" evidence="7">
    <location>
        <begin position="322"/>
        <end position="341"/>
    </location>
</feature>
<evidence type="ECO:0000256" key="6">
    <source>
        <dbReference type="ARBA" id="ARBA00023136"/>
    </source>
</evidence>
<dbReference type="InterPro" id="IPR036259">
    <property type="entry name" value="MFS_trans_sf"/>
</dbReference>
<dbReference type="Gene3D" id="1.20.1720.10">
    <property type="entry name" value="Multidrug resistance protein D"/>
    <property type="match status" value="1"/>
</dbReference>
<dbReference type="Gene3D" id="1.20.1250.20">
    <property type="entry name" value="MFS general substrate transporter like domains"/>
    <property type="match status" value="1"/>
</dbReference>
<keyword evidence="5 7" id="KW-1133">Transmembrane helix</keyword>
<evidence type="ECO:0000256" key="1">
    <source>
        <dbReference type="ARBA" id="ARBA00004651"/>
    </source>
</evidence>
<feature type="transmembrane region" description="Helical" evidence="7">
    <location>
        <begin position="289"/>
        <end position="310"/>
    </location>
</feature>
<accession>A0A0M0BPI1</accession>
<dbReference type="GO" id="GO:0022857">
    <property type="term" value="F:transmembrane transporter activity"/>
    <property type="evidence" value="ECO:0007669"/>
    <property type="project" value="InterPro"/>
</dbReference>
<evidence type="ECO:0000313" key="10">
    <source>
        <dbReference type="Proteomes" id="UP000037237"/>
    </source>
</evidence>
<feature type="transmembrane region" description="Helical" evidence="7">
    <location>
        <begin position="12"/>
        <end position="33"/>
    </location>
</feature>
<name>A0A0M0BPI1_9ARCH</name>
<feature type="transmembrane region" description="Helical" evidence="7">
    <location>
        <begin position="264"/>
        <end position="283"/>
    </location>
</feature>
<feature type="transmembrane region" description="Helical" evidence="7">
    <location>
        <begin position="45"/>
        <end position="68"/>
    </location>
</feature>
<comment type="caution">
    <text evidence="9">The sequence shown here is derived from an EMBL/GenBank/DDBJ whole genome shotgun (WGS) entry which is preliminary data.</text>
</comment>
<dbReference type="AlphaFoldDB" id="A0A0M0BPI1"/>
<feature type="transmembrane region" description="Helical" evidence="7">
    <location>
        <begin position="206"/>
        <end position="227"/>
    </location>
</feature>
<dbReference type="PROSITE" id="PS50850">
    <property type="entry name" value="MFS"/>
    <property type="match status" value="1"/>
</dbReference>
<dbReference type="InterPro" id="IPR050171">
    <property type="entry name" value="MFS_Transporters"/>
</dbReference>
<dbReference type="GO" id="GO:0005886">
    <property type="term" value="C:plasma membrane"/>
    <property type="evidence" value="ECO:0007669"/>
    <property type="project" value="UniProtKB-SubCell"/>
</dbReference>
<dbReference type="EMBL" id="LFWU01000124">
    <property type="protein sequence ID" value="KON30453.1"/>
    <property type="molecule type" value="Genomic_DNA"/>
</dbReference>
<reference evidence="9 10" key="1">
    <citation type="submission" date="2015-06" db="EMBL/GenBank/DDBJ databases">
        <title>New insights into the roles of widespread benthic archaea in carbon and nitrogen cycling.</title>
        <authorList>
            <person name="Lazar C.S."/>
            <person name="Baker B.J."/>
            <person name="Seitz K.W."/>
            <person name="Hyde A.S."/>
            <person name="Dick G.J."/>
            <person name="Hinrichs K.-U."/>
            <person name="Teske A.P."/>
        </authorList>
    </citation>
    <scope>NUCLEOTIDE SEQUENCE [LARGE SCALE GENOMIC DNA]</scope>
    <source>
        <strain evidence="9">SG8-32-1</strain>
    </source>
</reference>
<dbReference type="PANTHER" id="PTHR23517">
    <property type="entry name" value="RESISTANCE PROTEIN MDTM, PUTATIVE-RELATED-RELATED"/>
    <property type="match status" value="1"/>
</dbReference>
<dbReference type="PANTHER" id="PTHR23517:SF3">
    <property type="entry name" value="INTEGRAL MEMBRANE TRANSPORT PROTEIN"/>
    <property type="match status" value="1"/>
</dbReference>
<evidence type="ECO:0000256" key="2">
    <source>
        <dbReference type="ARBA" id="ARBA00022448"/>
    </source>
</evidence>
<gene>
    <name evidence="9" type="ORF">AC477_04960</name>
</gene>
<dbReference type="Proteomes" id="UP000037237">
    <property type="component" value="Unassembled WGS sequence"/>
</dbReference>
<feature type="domain" description="Major facilitator superfamily (MFS) profile" evidence="8">
    <location>
        <begin position="152"/>
        <end position="404"/>
    </location>
</feature>
<organism evidence="9 10">
    <name type="scientific">miscellaneous Crenarchaeota group-1 archaeon SG8-32-1</name>
    <dbReference type="NCBI Taxonomy" id="1685124"/>
    <lineage>
        <taxon>Archaea</taxon>
        <taxon>Candidatus Bathyarchaeota</taxon>
        <taxon>MCG-1</taxon>
    </lineage>
</organism>
<feature type="transmembrane region" description="Helical" evidence="7">
    <location>
        <begin position="239"/>
        <end position="257"/>
    </location>
</feature>
<feature type="transmembrane region" description="Helical" evidence="7">
    <location>
        <begin position="104"/>
        <end position="127"/>
    </location>
</feature>
<evidence type="ECO:0000256" key="5">
    <source>
        <dbReference type="ARBA" id="ARBA00022989"/>
    </source>
</evidence>
<feature type="transmembrane region" description="Helical" evidence="7">
    <location>
        <begin position="80"/>
        <end position="98"/>
    </location>
</feature>
<evidence type="ECO:0000313" key="9">
    <source>
        <dbReference type="EMBL" id="KON30453.1"/>
    </source>
</evidence>
<proteinExistence type="predicted"/>
<dbReference type="PATRIC" id="fig|1685124.3.peg.995"/>
<feature type="transmembrane region" description="Helical" evidence="7">
    <location>
        <begin position="139"/>
        <end position="162"/>
    </location>
</feature>